<sequence>MISIDRRLTNQNCSKIEQSASPQLDQSSPVITSNLVGGVLVVIDVHANIAAAHTFSSFLQAVR</sequence>
<organism evidence="1 2">
    <name type="scientific">Trichuris suis</name>
    <name type="common">pig whipworm</name>
    <dbReference type="NCBI Taxonomy" id="68888"/>
    <lineage>
        <taxon>Eukaryota</taxon>
        <taxon>Metazoa</taxon>
        <taxon>Ecdysozoa</taxon>
        <taxon>Nematoda</taxon>
        <taxon>Enoplea</taxon>
        <taxon>Dorylaimia</taxon>
        <taxon>Trichinellida</taxon>
        <taxon>Trichuridae</taxon>
        <taxon>Trichuris</taxon>
    </lineage>
</organism>
<gene>
    <name evidence="1" type="ORF">M513_08735</name>
</gene>
<name>A0A085LZF7_9BILA</name>
<dbReference type="EMBL" id="KL363254">
    <property type="protein sequence ID" value="KFD50353.1"/>
    <property type="molecule type" value="Genomic_DNA"/>
</dbReference>
<dbReference type="Proteomes" id="UP000030764">
    <property type="component" value="Unassembled WGS sequence"/>
</dbReference>
<dbReference type="AlphaFoldDB" id="A0A085LZF7"/>
<reference evidence="1 2" key="1">
    <citation type="journal article" date="2014" name="Nat. Genet.">
        <title>Genome and transcriptome of the porcine whipworm Trichuris suis.</title>
        <authorList>
            <person name="Jex A.R."/>
            <person name="Nejsum P."/>
            <person name="Schwarz E.M."/>
            <person name="Hu L."/>
            <person name="Young N.D."/>
            <person name="Hall R.S."/>
            <person name="Korhonen P.K."/>
            <person name="Liao S."/>
            <person name="Thamsborg S."/>
            <person name="Xia J."/>
            <person name="Xu P."/>
            <person name="Wang S."/>
            <person name="Scheerlinck J.P."/>
            <person name="Hofmann A."/>
            <person name="Sternberg P.W."/>
            <person name="Wang J."/>
            <person name="Gasser R.B."/>
        </authorList>
    </citation>
    <scope>NUCLEOTIDE SEQUENCE [LARGE SCALE GENOMIC DNA]</scope>
    <source>
        <strain evidence="1">DCEP-RM93M</strain>
    </source>
</reference>
<accession>A0A085LZF7</accession>
<proteinExistence type="predicted"/>
<evidence type="ECO:0000313" key="2">
    <source>
        <dbReference type="Proteomes" id="UP000030764"/>
    </source>
</evidence>
<evidence type="ECO:0000313" key="1">
    <source>
        <dbReference type="EMBL" id="KFD50353.1"/>
    </source>
</evidence>
<protein>
    <submittedName>
        <fullName evidence="1">Uncharacterized protein</fullName>
    </submittedName>
</protein>
<keyword evidence="2" id="KW-1185">Reference proteome</keyword>